<dbReference type="InterPro" id="IPR024930">
    <property type="entry name" value="Skp_dom_sf"/>
</dbReference>
<reference evidence="2 3" key="1">
    <citation type="submission" date="2019-06" db="EMBL/GenBank/DDBJ databases">
        <authorList>
            <person name="Li J."/>
        </authorList>
    </citation>
    <scope>NUCLEOTIDE SEQUENCE [LARGE SCALE GENOMIC DNA]</scope>
    <source>
        <strain evidence="2 3">CGMCC 1.8012</strain>
    </source>
</reference>
<dbReference type="SMART" id="SM00935">
    <property type="entry name" value="OmpH"/>
    <property type="match status" value="1"/>
</dbReference>
<dbReference type="Gene3D" id="3.30.910.20">
    <property type="entry name" value="Skp domain"/>
    <property type="match status" value="1"/>
</dbReference>
<dbReference type="RefSeq" id="WP_139597456.1">
    <property type="nucleotide sequence ID" value="NZ_VDDC01000001.1"/>
</dbReference>
<dbReference type="InterPro" id="IPR005632">
    <property type="entry name" value="Chaperone_Skp"/>
</dbReference>
<name>A0A5C4RBE2_9RHOB</name>
<proteinExistence type="predicted"/>
<dbReference type="AlphaFoldDB" id="A0A5C4RBE2"/>
<dbReference type="GO" id="GO:0051082">
    <property type="term" value="F:unfolded protein binding"/>
    <property type="evidence" value="ECO:0007669"/>
    <property type="project" value="InterPro"/>
</dbReference>
<keyword evidence="3" id="KW-1185">Reference proteome</keyword>
<evidence type="ECO:0000313" key="3">
    <source>
        <dbReference type="Proteomes" id="UP000304880"/>
    </source>
</evidence>
<dbReference type="EMBL" id="VDDC01000001">
    <property type="protein sequence ID" value="TNH41222.1"/>
    <property type="molecule type" value="Genomic_DNA"/>
</dbReference>
<evidence type="ECO:0000256" key="1">
    <source>
        <dbReference type="SAM" id="SignalP"/>
    </source>
</evidence>
<sequence>MPVLRTGLGLVAAALMALPAAAQDATVPDIPAPEIPPIAKPPVLPNSTIPSPEEAAESAPILTLDQEVLYLSSAWGLRAQARLEAKGEEVTAENDRLTQLLSSEEARLTEQRSTLPAAEFRELAESFDIRATRIRRERAQAVQDLNAWAEADRAAFFRAALPVMGQVMQDRGAVAVLDRRTIFVSLDAIDVTEQLVAALDDRIGDGEGVVPLPEPPPSEDAP</sequence>
<keyword evidence="1" id="KW-0732">Signal</keyword>
<gene>
    <name evidence="2" type="ORF">FHD67_00455</name>
</gene>
<feature type="chain" id="PRO_5022958358" evidence="1">
    <location>
        <begin position="23"/>
        <end position="222"/>
    </location>
</feature>
<accession>A0A5C4RBE2</accession>
<dbReference type="Proteomes" id="UP000304880">
    <property type="component" value="Unassembled WGS sequence"/>
</dbReference>
<feature type="signal peptide" evidence="1">
    <location>
        <begin position="1"/>
        <end position="22"/>
    </location>
</feature>
<protein>
    <submittedName>
        <fullName evidence="2">OmpH family outer membrane protein</fullName>
    </submittedName>
</protein>
<comment type="caution">
    <text evidence="2">The sequence shown here is derived from an EMBL/GenBank/DDBJ whole genome shotgun (WGS) entry which is preliminary data.</text>
</comment>
<dbReference type="SUPFAM" id="SSF111384">
    <property type="entry name" value="OmpH-like"/>
    <property type="match status" value="1"/>
</dbReference>
<evidence type="ECO:0000313" key="2">
    <source>
        <dbReference type="EMBL" id="TNH41222.1"/>
    </source>
</evidence>
<organism evidence="2 3">
    <name type="scientific">Paracoccus haeundaensis</name>
    <dbReference type="NCBI Taxonomy" id="225362"/>
    <lineage>
        <taxon>Bacteria</taxon>
        <taxon>Pseudomonadati</taxon>
        <taxon>Pseudomonadota</taxon>
        <taxon>Alphaproteobacteria</taxon>
        <taxon>Rhodobacterales</taxon>
        <taxon>Paracoccaceae</taxon>
        <taxon>Paracoccus</taxon>
    </lineage>
</organism>
<dbReference type="Pfam" id="PF03938">
    <property type="entry name" value="OmpH"/>
    <property type="match status" value="1"/>
</dbReference>